<feature type="region of interest" description="Disordered" evidence="1">
    <location>
        <begin position="91"/>
        <end position="129"/>
    </location>
</feature>
<feature type="region of interest" description="Disordered" evidence="1">
    <location>
        <begin position="161"/>
        <end position="211"/>
    </location>
</feature>
<dbReference type="AlphaFoldDB" id="A0A804NFZ7"/>
<reference evidence="2" key="2">
    <citation type="submission" date="2019-07" db="EMBL/GenBank/DDBJ databases">
        <authorList>
            <person name="Seetharam A."/>
            <person name="Woodhouse M."/>
            <person name="Cannon E."/>
        </authorList>
    </citation>
    <scope>NUCLEOTIDE SEQUENCE [LARGE SCALE GENOMIC DNA]</scope>
    <source>
        <strain evidence="2">cv. B73</strain>
    </source>
</reference>
<organism evidence="2 3">
    <name type="scientific">Zea mays</name>
    <name type="common">Maize</name>
    <dbReference type="NCBI Taxonomy" id="4577"/>
    <lineage>
        <taxon>Eukaryota</taxon>
        <taxon>Viridiplantae</taxon>
        <taxon>Streptophyta</taxon>
        <taxon>Embryophyta</taxon>
        <taxon>Tracheophyta</taxon>
        <taxon>Spermatophyta</taxon>
        <taxon>Magnoliopsida</taxon>
        <taxon>Liliopsida</taxon>
        <taxon>Poales</taxon>
        <taxon>Poaceae</taxon>
        <taxon>PACMAD clade</taxon>
        <taxon>Panicoideae</taxon>
        <taxon>Andropogonodae</taxon>
        <taxon>Andropogoneae</taxon>
        <taxon>Tripsacinae</taxon>
        <taxon>Zea</taxon>
    </lineage>
</organism>
<dbReference type="Gramene" id="Zm00001eb158140_T001">
    <property type="protein sequence ID" value="Zm00001eb158140_P001"/>
    <property type="gene ID" value="Zm00001eb158140"/>
</dbReference>
<dbReference type="Proteomes" id="UP000007305">
    <property type="component" value="Chromosome 3"/>
</dbReference>
<reference evidence="3" key="1">
    <citation type="submission" date="2015-12" db="EMBL/GenBank/DDBJ databases">
        <title>Update maize B73 reference genome by single molecule sequencing technologies.</title>
        <authorList>
            <consortium name="Maize Genome Sequencing Project"/>
            <person name="Ware D."/>
        </authorList>
    </citation>
    <scope>NUCLEOTIDE SEQUENCE [LARGE SCALE GENOMIC DNA]</scope>
    <source>
        <strain evidence="3">cv. B73</strain>
    </source>
</reference>
<dbReference type="InParanoid" id="A0A804NFZ7"/>
<sequence length="211" mass="23470">MVHGSASLLSATHAGDPLHDARLPLLAPPSSPRHQRRHHRIQPRRLRPTRPSRRGTLLPASGVHAHLCFTSAPESSHAFAVASIPAVARARPAAGRRALGPLEPRLRSLRRRRRSDHHHSPLPLSPPAPLNQIIIRASPFHPSPPSPCRSHHLRRLEPDLDAMDDLNPTPPVDLERWPSPSRSGGTRRWICNRSPNPRRHLAPLPRSSTRT</sequence>
<name>A0A804NFZ7_MAIZE</name>
<evidence type="ECO:0000313" key="2">
    <source>
        <dbReference type="EnsemblPlants" id="Zm00001eb158140_P001"/>
    </source>
</evidence>
<feature type="region of interest" description="Disordered" evidence="1">
    <location>
        <begin position="12"/>
        <end position="57"/>
    </location>
</feature>
<reference evidence="2" key="3">
    <citation type="submission" date="2021-05" db="UniProtKB">
        <authorList>
            <consortium name="EnsemblPlants"/>
        </authorList>
    </citation>
    <scope>IDENTIFICATION</scope>
    <source>
        <strain evidence="2">cv. B73</strain>
    </source>
</reference>
<proteinExistence type="predicted"/>
<feature type="compositionally biased region" description="Basic residues" evidence="1">
    <location>
        <begin position="107"/>
        <end position="117"/>
    </location>
</feature>
<keyword evidence="3" id="KW-1185">Reference proteome</keyword>
<protein>
    <submittedName>
        <fullName evidence="2">Uncharacterized protein</fullName>
    </submittedName>
</protein>
<dbReference type="EnsemblPlants" id="Zm00001eb158140_T001">
    <property type="protein sequence ID" value="Zm00001eb158140_P001"/>
    <property type="gene ID" value="Zm00001eb158140"/>
</dbReference>
<evidence type="ECO:0000313" key="3">
    <source>
        <dbReference type="Proteomes" id="UP000007305"/>
    </source>
</evidence>
<feature type="compositionally biased region" description="Basic residues" evidence="1">
    <location>
        <begin position="33"/>
        <end position="53"/>
    </location>
</feature>
<evidence type="ECO:0000256" key="1">
    <source>
        <dbReference type="SAM" id="MobiDB-lite"/>
    </source>
</evidence>
<accession>A0A804NFZ7</accession>